<proteinExistence type="inferred from homology"/>
<comment type="similarity">
    <text evidence="1">Belongs to the AAR2 family.</text>
</comment>
<dbReference type="PANTHER" id="PTHR12689:SF4">
    <property type="entry name" value="PROTEIN AAR2 HOMOLOG"/>
    <property type="match status" value="1"/>
</dbReference>
<dbReference type="AlphaFoldDB" id="A0A8S1QKR2"/>
<dbReference type="InterPro" id="IPR007946">
    <property type="entry name" value="AAR2"/>
</dbReference>
<name>A0A8S1QKR2_PARPR</name>
<evidence type="ECO:0000313" key="4">
    <source>
        <dbReference type="EMBL" id="CAD8115764.1"/>
    </source>
</evidence>
<feature type="domain" description="AAR2 C-terminal" evidence="2">
    <location>
        <begin position="157"/>
        <end position="311"/>
    </location>
</feature>
<dbReference type="OMA" id="VWQSGGL"/>
<feature type="domain" description="AAR2 N-terminal" evidence="3">
    <location>
        <begin position="5"/>
        <end position="131"/>
    </location>
</feature>
<protein>
    <recommendedName>
        <fullName evidence="6">AAR2 protein</fullName>
    </recommendedName>
</protein>
<dbReference type="Pfam" id="PF20981">
    <property type="entry name" value="AAR2_1st"/>
    <property type="match status" value="1"/>
</dbReference>
<dbReference type="PANTHER" id="PTHR12689">
    <property type="entry name" value="A1 CISTRON SPLICING FACTOR AAR2-RELATED"/>
    <property type="match status" value="1"/>
</dbReference>
<evidence type="ECO:0000259" key="3">
    <source>
        <dbReference type="Pfam" id="PF20981"/>
    </source>
</evidence>
<dbReference type="Pfam" id="PF05282">
    <property type="entry name" value="AAR2"/>
    <property type="match status" value="1"/>
</dbReference>
<comment type="caution">
    <text evidence="4">The sequence shown here is derived from an EMBL/GenBank/DDBJ whole genome shotgun (WGS) entry which is preliminary data.</text>
</comment>
<reference evidence="4" key="1">
    <citation type="submission" date="2021-01" db="EMBL/GenBank/DDBJ databases">
        <authorList>
            <consortium name="Genoscope - CEA"/>
            <person name="William W."/>
        </authorList>
    </citation>
    <scope>NUCLEOTIDE SEQUENCE</scope>
</reference>
<evidence type="ECO:0008006" key="6">
    <source>
        <dbReference type="Google" id="ProtNLM"/>
    </source>
</evidence>
<dbReference type="InterPro" id="IPR033648">
    <property type="entry name" value="AAR2_C"/>
</dbReference>
<evidence type="ECO:0000259" key="2">
    <source>
        <dbReference type="Pfam" id="PF05282"/>
    </source>
</evidence>
<evidence type="ECO:0000256" key="1">
    <source>
        <dbReference type="ARBA" id="ARBA00006281"/>
    </source>
</evidence>
<dbReference type="CDD" id="cd13778">
    <property type="entry name" value="Aar2_C"/>
    <property type="match status" value="1"/>
</dbReference>
<dbReference type="CDD" id="cd13777">
    <property type="entry name" value="Aar2_N"/>
    <property type="match status" value="1"/>
</dbReference>
<accession>A0A8S1QKR2</accession>
<dbReference type="InterPro" id="IPR033647">
    <property type="entry name" value="Aar2_N"/>
</dbReference>
<sequence>MNQLGVLLLLDSPENLQFGIDNSQWIVGKKFKGIQGIPFGTHYVHYSLKEEGYQFKQGFFFIVSPENKYLVKQWNSELQEFLTFKDCAPYIHTLEMHDFDLYLGVYPMDKYEIWKLCVNMINRKVLDKLDPIKNICVEEYNDKDIGNNTPLHTTIYYTDIPKLKNPSKSQGQQLTALNFDKSTIVEELLKSEYHNDYTLFLGEIQYAFVKFLLGEHFESFEQWKQLLILITSCERLIEEQTNMFIDFIPIFYHQLQQMPNDFFVDPISSSNFIQSCIKNMIELSQNDNPTIIRQKLIQRCNKLKELIKIKFVQNAVQIDDEDEPVVVEDFNFIQL</sequence>
<dbReference type="EMBL" id="CAJJDM010000175">
    <property type="protein sequence ID" value="CAD8115764.1"/>
    <property type="molecule type" value="Genomic_DNA"/>
</dbReference>
<dbReference type="GO" id="GO:0000244">
    <property type="term" value="P:spliceosomal tri-snRNP complex assembly"/>
    <property type="evidence" value="ECO:0007669"/>
    <property type="project" value="TreeGrafter"/>
</dbReference>
<dbReference type="Proteomes" id="UP000688137">
    <property type="component" value="Unassembled WGS sequence"/>
</dbReference>
<keyword evidence="5" id="KW-1185">Reference proteome</keyword>
<organism evidence="4 5">
    <name type="scientific">Paramecium primaurelia</name>
    <dbReference type="NCBI Taxonomy" id="5886"/>
    <lineage>
        <taxon>Eukaryota</taxon>
        <taxon>Sar</taxon>
        <taxon>Alveolata</taxon>
        <taxon>Ciliophora</taxon>
        <taxon>Intramacronucleata</taxon>
        <taxon>Oligohymenophorea</taxon>
        <taxon>Peniculida</taxon>
        <taxon>Parameciidae</taxon>
        <taxon>Paramecium</taxon>
    </lineage>
</organism>
<evidence type="ECO:0000313" key="5">
    <source>
        <dbReference type="Proteomes" id="UP000688137"/>
    </source>
</evidence>
<gene>
    <name evidence="4" type="ORF">PPRIM_AZ9-3.1.T1660029</name>
</gene>